<feature type="compositionally biased region" description="Basic and acidic residues" evidence="1">
    <location>
        <begin position="1"/>
        <end position="19"/>
    </location>
</feature>
<feature type="non-terminal residue" evidence="2">
    <location>
        <position position="342"/>
    </location>
</feature>
<protein>
    <submittedName>
        <fullName evidence="2">GP179 protein</fullName>
    </submittedName>
</protein>
<evidence type="ECO:0000256" key="1">
    <source>
        <dbReference type="SAM" id="MobiDB-lite"/>
    </source>
</evidence>
<organism evidence="2 3">
    <name type="scientific">Burhinus bistriatus</name>
    <dbReference type="NCBI Taxonomy" id="240201"/>
    <lineage>
        <taxon>Eukaryota</taxon>
        <taxon>Metazoa</taxon>
        <taxon>Chordata</taxon>
        <taxon>Craniata</taxon>
        <taxon>Vertebrata</taxon>
        <taxon>Euteleostomi</taxon>
        <taxon>Archelosauria</taxon>
        <taxon>Archosauria</taxon>
        <taxon>Dinosauria</taxon>
        <taxon>Saurischia</taxon>
        <taxon>Theropoda</taxon>
        <taxon>Coelurosauria</taxon>
        <taxon>Aves</taxon>
        <taxon>Neognathae</taxon>
        <taxon>Neoaves</taxon>
        <taxon>Charadriiformes</taxon>
        <taxon>Burhinidae</taxon>
        <taxon>Burhinus</taxon>
    </lineage>
</organism>
<evidence type="ECO:0000313" key="2">
    <source>
        <dbReference type="EMBL" id="NWQ92181.1"/>
    </source>
</evidence>
<feature type="region of interest" description="Disordered" evidence="1">
    <location>
        <begin position="77"/>
        <end position="134"/>
    </location>
</feature>
<feature type="region of interest" description="Disordered" evidence="1">
    <location>
        <begin position="1"/>
        <end position="61"/>
    </location>
</feature>
<feature type="non-terminal residue" evidence="2">
    <location>
        <position position="1"/>
    </location>
</feature>
<sequence>TEGLERGRRSLRPQDHMEVEQPSAKPITGSPHPSTAGVQRVAAEKPGAEVCPRGAPGVPAGKGALLRQEAIASWEDSGIPLGKESPAKVLEKGGSQPEPLGAVGSRGTEMVPAKSQSMEVVPAGAGKAGSTAGRQAEVCPGEIQAGSRIKIEICPWEESGSERWVPGRALGKGGSKGDASQPGEEPGMEKPPAKTLELPKAASKTAGRAEDRTAEVCPWETGERGRTLRAEICPWDVEGAQPEQERQEGDRRGSSSPGEGAEHPGMGLMAKHPALPKTSSKQAGSMDRKKANVCPWEEEDEPLPKTEICPREEPTAPSGKERLSQDTRGTSKGENKPGSGGL</sequence>
<feature type="region of interest" description="Disordered" evidence="1">
    <location>
        <begin position="157"/>
        <end position="342"/>
    </location>
</feature>
<feature type="compositionally biased region" description="Basic and acidic residues" evidence="1">
    <location>
        <begin position="302"/>
        <end position="335"/>
    </location>
</feature>
<keyword evidence="3" id="KW-1185">Reference proteome</keyword>
<feature type="compositionally biased region" description="Basic and acidic residues" evidence="1">
    <location>
        <begin position="243"/>
        <end position="253"/>
    </location>
</feature>
<dbReference type="AlphaFoldDB" id="A0A7K4T273"/>
<dbReference type="EMBL" id="VYXH01006987">
    <property type="protein sequence ID" value="NWQ92181.1"/>
    <property type="molecule type" value="Genomic_DNA"/>
</dbReference>
<comment type="caution">
    <text evidence="2">The sequence shown here is derived from an EMBL/GenBank/DDBJ whole genome shotgun (WGS) entry which is preliminary data.</text>
</comment>
<proteinExistence type="predicted"/>
<name>A0A7K4T273_9CHAR</name>
<gene>
    <name evidence="2" type="primary">Gpr179</name>
    <name evidence="2" type="ORF">BURBIS_R15575</name>
</gene>
<accession>A0A7K4T273</accession>
<dbReference type="Proteomes" id="UP000574691">
    <property type="component" value="Unassembled WGS sequence"/>
</dbReference>
<reference evidence="2 3" key="1">
    <citation type="submission" date="2019-09" db="EMBL/GenBank/DDBJ databases">
        <title>Bird 10,000 Genomes (B10K) Project - Family phase.</title>
        <authorList>
            <person name="Zhang G."/>
        </authorList>
    </citation>
    <scope>NUCLEOTIDE SEQUENCE [LARGE SCALE GENOMIC DNA]</scope>
    <source>
        <strain evidence="2">B10K-DU-001-64</strain>
        <tissue evidence="2">Muscle</tissue>
    </source>
</reference>
<evidence type="ECO:0000313" key="3">
    <source>
        <dbReference type="Proteomes" id="UP000574691"/>
    </source>
</evidence>